<organism evidence="2 3">
    <name type="scientific">Massilia psychrophila</name>
    <dbReference type="NCBI Taxonomy" id="1603353"/>
    <lineage>
        <taxon>Bacteria</taxon>
        <taxon>Pseudomonadati</taxon>
        <taxon>Pseudomonadota</taxon>
        <taxon>Betaproteobacteria</taxon>
        <taxon>Burkholderiales</taxon>
        <taxon>Oxalobacteraceae</taxon>
        <taxon>Telluria group</taxon>
        <taxon>Massilia</taxon>
    </lineage>
</organism>
<dbReference type="EMBL" id="PDOB01000014">
    <property type="protein sequence ID" value="PIL39786.1"/>
    <property type="molecule type" value="Genomic_DNA"/>
</dbReference>
<accession>A0A2G8T168</accession>
<proteinExistence type="predicted"/>
<reference evidence="2 3" key="1">
    <citation type="submission" date="2017-10" db="EMBL/GenBank/DDBJ databases">
        <title>Massilia psychrophilum sp. nov., a novel purple-pigmented bacterium isolated from Tianshan glacier, Xinjiang Municipality, China.</title>
        <authorList>
            <person name="Wang H."/>
        </authorList>
    </citation>
    <scope>NUCLEOTIDE SEQUENCE [LARGE SCALE GENOMIC DNA]</scope>
    <source>
        <strain evidence="2 3">JCM 30813</strain>
    </source>
</reference>
<name>A0A2G8T168_9BURK</name>
<gene>
    <name evidence="2" type="ORF">CR103_10940</name>
</gene>
<dbReference type="Pfam" id="PF25559">
    <property type="entry name" value="DUF7931"/>
    <property type="match status" value="1"/>
</dbReference>
<comment type="caution">
    <text evidence="2">The sequence shown here is derived from an EMBL/GenBank/DDBJ whole genome shotgun (WGS) entry which is preliminary data.</text>
</comment>
<dbReference type="InterPro" id="IPR057691">
    <property type="entry name" value="DUF7931"/>
</dbReference>
<dbReference type="OrthoDB" id="9179759at2"/>
<protein>
    <recommendedName>
        <fullName evidence="1">DUF7931 domain-containing protein</fullName>
    </recommendedName>
</protein>
<evidence type="ECO:0000313" key="2">
    <source>
        <dbReference type="EMBL" id="PIL39786.1"/>
    </source>
</evidence>
<dbReference type="Proteomes" id="UP000228593">
    <property type="component" value="Unassembled WGS sequence"/>
</dbReference>
<evidence type="ECO:0000313" key="3">
    <source>
        <dbReference type="Proteomes" id="UP000228593"/>
    </source>
</evidence>
<sequence>MENLAATGFTAQLELGLRFRECIEKSTLSLQLFDPDFRVFPLGTKDVDAALRHFLTNGGTMQLAMHRSGTIGHDYPRFMRLLRDFGHRIACRATPANLRQLTDSFCIGDAVNIVRRFHSDHMRGEAAFGSRPAAAISLERFDGIWLESRPCLHPTPTGL</sequence>
<evidence type="ECO:0000259" key="1">
    <source>
        <dbReference type="Pfam" id="PF25559"/>
    </source>
</evidence>
<dbReference type="RefSeq" id="WP_099916020.1">
    <property type="nucleotide sequence ID" value="NZ_BMHS01000002.1"/>
</dbReference>
<dbReference type="AlphaFoldDB" id="A0A2G8T168"/>
<feature type="domain" description="DUF7931" evidence="1">
    <location>
        <begin position="25"/>
        <end position="151"/>
    </location>
</feature>
<keyword evidence="3" id="KW-1185">Reference proteome</keyword>